<dbReference type="EMBL" id="JACAGB010000017">
    <property type="protein sequence ID" value="KAF6318287.1"/>
    <property type="molecule type" value="Genomic_DNA"/>
</dbReference>
<reference evidence="2 3" key="1">
    <citation type="journal article" date="2020" name="Nature">
        <title>Six reference-quality genomes reveal evolution of bat adaptations.</title>
        <authorList>
            <person name="Jebb D."/>
            <person name="Huang Z."/>
            <person name="Pippel M."/>
            <person name="Hughes G.M."/>
            <person name="Lavrichenko K."/>
            <person name="Devanna P."/>
            <person name="Winkler S."/>
            <person name="Jermiin L.S."/>
            <person name="Skirmuntt E.C."/>
            <person name="Katzourakis A."/>
            <person name="Burkitt-Gray L."/>
            <person name="Ray D.A."/>
            <person name="Sullivan K.A.M."/>
            <person name="Roscito J.G."/>
            <person name="Kirilenko B.M."/>
            <person name="Davalos L.M."/>
            <person name="Corthals A.P."/>
            <person name="Power M.L."/>
            <person name="Jones G."/>
            <person name="Ransome R.D."/>
            <person name="Dechmann D.K.N."/>
            <person name="Locatelli A.G."/>
            <person name="Puechmaille S.J."/>
            <person name="Fedrigo O."/>
            <person name="Jarvis E.D."/>
            <person name="Hiller M."/>
            <person name="Vernes S.C."/>
            <person name="Myers E.W."/>
            <person name="Teeling E.C."/>
        </authorList>
    </citation>
    <scope>NUCLEOTIDE SEQUENCE [LARGE SCALE GENOMIC DNA]</scope>
    <source>
        <strain evidence="2">MPipKuh1</strain>
        <tissue evidence="2">Flight muscle</tissue>
    </source>
</reference>
<feature type="signal peptide" evidence="1">
    <location>
        <begin position="1"/>
        <end position="16"/>
    </location>
</feature>
<sequence length="107" mass="12015">MHLPLVLLATVGTCLGLLMAAATGTHPAQRDTPSRLPTLQRQKRHWIWNQMHIQEEKNSSLPHHVGKIISSENRKNTKYVLRGEAADKIFRVNEVTGDVTQTNPRTG</sequence>
<evidence type="ECO:0000313" key="2">
    <source>
        <dbReference type="EMBL" id="KAF6318287.1"/>
    </source>
</evidence>
<proteinExistence type="predicted"/>
<dbReference type="Gene3D" id="2.60.40.60">
    <property type="entry name" value="Cadherins"/>
    <property type="match status" value="1"/>
</dbReference>
<evidence type="ECO:0000256" key="1">
    <source>
        <dbReference type="SAM" id="SignalP"/>
    </source>
</evidence>
<gene>
    <name evidence="2" type="ORF">mPipKuh1_002515</name>
</gene>
<organism evidence="2 3">
    <name type="scientific">Pipistrellus kuhlii</name>
    <name type="common">Kuhl's pipistrelle</name>
    <dbReference type="NCBI Taxonomy" id="59472"/>
    <lineage>
        <taxon>Eukaryota</taxon>
        <taxon>Metazoa</taxon>
        <taxon>Chordata</taxon>
        <taxon>Craniata</taxon>
        <taxon>Vertebrata</taxon>
        <taxon>Euteleostomi</taxon>
        <taxon>Mammalia</taxon>
        <taxon>Eutheria</taxon>
        <taxon>Laurasiatheria</taxon>
        <taxon>Chiroptera</taxon>
        <taxon>Yangochiroptera</taxon>
        <taxon>Vespertilionidae</taxon>
        <taxon>Pipistrellus</taxon>
    </lineage>
</organism>
<dbReference type="Proteomes" id="UP000558488">
    <property type="component" value="Unassembled WGS sequence"/>
</dbReference>
<protein>
    <submittedName>
        <fullName evidence="2">Cadherin 5</fullName>
    </submittedName>
</protein>
<feature type="chain" id="PRO_5029458283" evidence="1">
    <location>
        <begin position="17"/>
        <end position="107"/>
    </location>
</feature>
<evidence type="ECO:0000313" key="3">
    <source>
        <dbReference type="Proteomes" id="UP000558488"/>
    </source>
</evidence>
<keyword evidence="3" id="KW-1185">Reference proteome</keyword>
<dbReference type="AlphaFoldDB" id="A0A7J7UZC1"/>
<name>A0A7J7UZC1_PIPKU</name>
<keyword evidence="1" id="KW-0732">Signal</keyword>
<accession>A0A7J7UZC1</accession>
<comment type="caution">
    <text evidence="2">The sequence shown here is derived from an EMBL/GenBank/DDBJ whole genome shotgun (WGS) entry which is preliminary data.</text>
</comment>